<evidence type="ECO:0000259" key="10">
    <source>
        <dbReference type="PROSITE" id="PS50979"/>
    </source>
</evidence>
<keyword evidence="2" id="KW-0436">Ligase</keyword>
<feature type="domain" description="Lipoyl-binding" evidence="8">
    <location>
        <begin position="586"/>
        <end position="661"/>
    </location>
</feature>
<dbReference type="SUPFAM" id="SSF51230">
    <property type="entry name" value="Single hybrid motif"/>
    <property type="match status" value="1"/>
</dbReference>
<dbReference type="InterPro" id="IPR011053">
    <property type="entry name" value="Single_hybrid_motif"/>
</dbReference>
<dbReference type="PROSITE" id="PS00867">
    <property type="entry name" value="CPSASE_2"/>
    <property type="match status" value="1"/>
</dbReference>
<dbReference type="InterPro" id="IPR048429">
    <property type="entry name" value="MCC_alpha_BT"/>
</dbReference>
<dbReference type="InterPro" id="IPR000089">
    <property type="entry name" value="Biotin_lipoyl"/>
</dbReference>
<keyword evidence="5" id="KW-0092">Biotin</keyword>
<evidence type="ECO:0000259" key="8">
    <source>
        <dbReference type="PROSITE" id="PS50968"/>
    </source>
</evidence>
<comment type="catalytic activity">
    <reaction evidence="6">
        <text>N(6)-biotinyl-L-lysyl-[protein] + hydrogencarbonate + ATP = N(6)-carboxybiotinyl-L-lysyl-[protein] + ADP + phosphate + H(+)</text>
        <dbReference type="Rhea" id="RHEA:13501"/>
        <dbReference type="Rhea" id="RHEA-COMP:10505"/>
        <dbReference type="Rhea" id="RHEA-COMP:10506"/>
        <dbReference type="ChEBI" id="CHEBI:15378"/>
        <dbReference type="ChEBI" id="CHEBI:17544"/>
        <dbReference type="ChEBI" id="CHEBI:30616"/>
        <dbReference type="ChEBI" id="CHEBI:43474"/>
        <dbReference type="ChEBI" id="CHEBI:83144"/>
        <dbReference type="ChEBI" id="CHEBI:83145"/>
        <dbReference type="ChEBI" id="CHEBI:456216"/>
        <dbReference type="EC" id="6.3.4.14"/>
    </reaction>
    <physiologicalReaction direction="left-to-right" evidence="6">
        <dbReference type="Rhea" id="RHEA:13502"/>
    </physiologicalReaction>
</comment>
<dbReference type="PROSITE" id="PS00188">
    <property type="entry name" value="BIOTIN"/>
    <property type="match status" value="1"/>
</dbReference>
<dbReference type="InterPro" id="IPR016185">
    <property type="entry name" value="PreATP-grasp_dom_sf"/>
</dbReference>
<dbReference type="InterPro" id="IPR050856">
    <property type="entry name" value="Biotin_carboxylase_complex"/>
</dbReference>
<dbReference type="PROSITE" id="PS50975">
    <property type="entry name" value="ATP_GRASP"/>
    <property type="match status" value="1"/>
</dbReference>
<dbReference type="InterPro" id="IPR011761">
    <property type="entry name" value="ATP-grasp"/>
</dbReference>
<evidence type="ECO:0000256" key="6">
    <source>
        <dbReference type="ARBA" id="ARBA00048501"/>
    </source>
</evidence>
<dbReference type="InterPro" id="IPR011764">
    <property type="entry name" value="Biotin_carboxylation_dom"/>
</dbReference>
<keyword evidence="12" id="KW-1185">Reference proteome</keyword>
<evidence type="ECO:0000256" key="2">
    <source>
        <dbReference type="ARBA" id="ARBA00022598"/>
    </source>
</evidence>
<dbReference type="Gene3D" id="2.40.50.100">
    <property type="match status" value="1"/>
</dbReference>
<dbReference type="InterPro" id="IPR001882">
    <property type="entry name" value="Biotin_BS"/>
</dbReference>
<dbReference type="EMBL" id="JAWLKA010000017">
    <property type="protein sequence ID" value="MDV6284089.1"/>
    <property type="molecule type" value="Genomic_DNA"/>
</dbReference>
<evidence type="ECO:0000256" key="7">
    <source>
        <dbReference type="PROSITE-ProRule" id="PRU00409"/>
    </source>
</evidence>
<keyword evidence="4 7" id="KW-0067">ATP-binding</keyword>
<dbReference type="InterPro" id="IPR005481">
    <property type="entry name" value="BC-like_N"/>
</dbReference>
<dbReference type="SMART" id="SM00878">
    <property type="entry name" value="Biotin_carb_C"/>
    <property type="match status" value="1"/>
</dbReference>
<evidence type="ECO:0000256" key="1">
    <source>
        <dbReference type="ARBA" id="ARBA00001953"/>
    </source>
</evidence>
<dbReference type="InterPro" id="IPR011054">
    <property type="entry name" value="Rudment_hybrid_motif"/>
</dbReference>
<dbReference type="RefSeq" id="WP_317570073.1">
    <property type="nucleotide sequence ID" value="NZ_JAWLKA010000017.1"/>
</dbReference>
<feature type="domain" description="ATP-grasp" evidence="9">
    <location>
        <begin position="97"/>
        <end position="320"/>
    </location>
</feature>
<dbReference type="InterPro" id="IPR005482">
    <property type="entry name" value="Biotin_COase_C"/>
</dbReference>
<evidence type="ECO:0000313" key="12">
    <source>
        <dbReference type="Proteomes" id="UP001185737"/>
    </source>
</evidence>
<dbReference type="PANTHER" id="PTHR18866:SF126">
    <property type="entry name" value="BIOTIN CARBOXYLASE"/>
    <property type="match status" value="1"/>
</dbReference>
<feature type="domain" description="Biotin carboxylation" evidence="10">
    <location>
        <begin position="1"/>
        <end position="456"/>
    </location>
</feature>
<dbReference type="PANTHER" id="PTHR18866">
    <property type="entry name" value="CARBOXYLASE:PYRUVATE/ACETYL-COA/PROPIONYL-COA CARBOXYLASE"/>
    <property type="match status" value="1"/>
</dbReference>
<dbReference type="InterPro" id="IPR005479">
    <property type="entry name" value="CPAse_ATP-bd"/>
</dbReference>
<sequence length="669" mass="70500">MIQSVLVANRGEIARRVFATCRRAGIGTVAVFSDADALSPHVAEADTAVRLPGNSPADTYLRGDLVIEAALLAGADAIHPGYGFLSENADFARAVHDAGLTWIGPPAPAIEMMGSKVESKKMMAAAGVPVLAELDPGAVTEADLPVLVKASAGGGGRGMRVVRELADLPEQLEGARREAQSAFGDPTVFCERYLETGRHIEVQVMADRQGTVWAVGERECSIQRRHQKVVEEAPSPLVEAVPGMRERLFEAARLAAKAIDYEGAGTVEFLASGRAERGGDDPDAGEFYFLEMNTRLQVEHPVTECTTGLDLVELQLQVASGQALGAESPAVSGHSIEVRLYAEDPAQNWQPQSGPVHRLDLPENAVEFDVLRTPGIRLDSGVVDGSTVGVHYDPMLAKVISFAPTRTQAATRLATALSRAQIHGLRTNRDLLVNVLRHPAFLAGDTDTAFFDTHGLDVLARPLASADTERLSALAAALADAAHNRDVATVNTSLPSGWRNLASAPQSKTFTGGGGDIEIRYLLTRYGLKAEGFDDVALVSATARHVALDVAGLRRSFAVSRYGDDVFVDSALGPVSLHAAPRFTDPSAVVAEGSLLTPMPGSVIRLGAAAGDTVTAGQPIVWLEAMKMEHTIKAPASGVLTELSVTAGQQVDVGTVLAVVEAAQPGGEL</sequence>
<comment type="cofactor">
    <cofactor evidence="1">
        <name>biotin</name>
        <dbReference type="ChEBI" id="CHEBI:57586"/>
    </cofactor>
</comment>
<protein>
    <submittedName>
        <fullName evidence="11">Biotin carboxylase N-terminal domain-containing protein</fullName>
    </submittedName>
</protein>
<accession>A0ABU4CKK7</accession>
<dbReference type="Pfam" id="PF21139">
    <property type="entry name" value="BT_MCC_alpha"/>
    <property type="match status" value="1"/>
</dbReference>
<dbReference type="PROSITE" id="PS50979">
    <property type="entry name" value="BC"/>
    <property type="match status" value="1"/>
</dbReference>
<name>A0ABU4CKK7_RHOJO</name>
<dbReference type="Gene3D" id="3.30.470.20">
    <property type="entry name" value="ATP-grasp fold, B domain"/>
    <property type="match status" value="1"/>
</dbReference>
<dbReference type="Pfam" id="PF02785">
    <property type="entry name" value="Biotin_carb_C"/>
    <property type="match status" value="1"/>
</dbReference>
<evidence type="ECO:0000256" key="3">
    <source>
        <dbReference type="ARBA" id="ARBA00022741"/>
    </source>
</evidence>
<dbReference type="Pfam" id="PF00289">
    <property type="entry name" value="Biotin_carb_N"/>
    <property type="match status" value="1"/>
</dbReference>
<reference evidence="11 12" key="1">
    <citation type="submission" date="2023-10" db="EMBL/GenBank/DDBJ databases">
        <title>Development of a sustainable strategy for remediation of hydrocarbon-contaminated territories based on the waste exchange concept.</title>
        <authorList>
            <person name="Krivoruchko A."/>
        </authorList>
    </citation>
    <scope>NUCLEOTIDE SEQUENCE [LARGE SCALE GENOMIC DNA]</scope>
    <source>
        <strain evidence="11 12">IEGM 60</strain>
    </source>
</reference>
<proteinExistence type="predicted"/>
<dbReference type="SUPFAM" id="SSF56059">
    <property type="entry name" value="Glutathione synthetase ATP-binding domain-like"/>
    <property type="match status" value="1"/>
</dbReference>
<gene>
    <name evidence="11" type="ORF">R3Q59_26710</name>
</gene>
<dbReference type="CDD" id="cd06850">
    <property type="entry name" value="biotinyl_domain"/>
    <property type="match status" value="1"/>
</dbReference>
<evidence type="ECO:0000256" key="5">
    <source>
        <dbReference type="ARBA" id="ARBA00023267"/>
    </source>
</evidence>
<evidence type="ECO:0000313" key="11">
    <source>
        <dbReference type="EMBL" id="MDV6284089.1"/>
    </source>
</evidence>
<dbReference type="Pfam" id="PF00364">
    <property type="entry name" value="Biotin_lipoyl"/>
    <property type="match status" value="1"/>
</dbReference>
<dbReference type="SUPFAM" id="SSF52440">
    <property type="entry name" value="PreATP-grasp domain"/>
    <property type="match status" value="1"/>
</dbReference>
<dbReference type="Proteomes" id="UP001185737">
    <property type="component" value="Unassembled WGS sequence"/>
</dbReference>
<keyword evidence="3 7" id="KW-0547">Nucleotide-binding</keyword>
<organism evidence="11 12">
    <name type="scientific">Rhodococcus jostii</name>
    <dbReference type="NCBI Taxonomy" id="132919"/>
    <lineage>
        <taxon>Bacteria</taxon>
        <taxon>Bacillati</taxon>
        <taxon>Actinomycetota</taxon>
        <taxon>Actinomycetes</taxon>
        <taxon>Mycobacteriales</taxon>
        <taxon>Nocardiaceae</taxon>
        <taxon>Rhodococcus</taxon>
    </lineage>
</organism>
<dbReference type="SUPFAM" id="SSF51246">
    <property type="entry name" value="Rudiment single hybrid motif"/>
    <property type="match status" value="1"/>
</dbReference>
<comment type="caution">
    <text evidence="11">The sequence shown here is derived from an EMBL/GenBank/DDBJ whole genome shotgun (WGS) entry which is preliminary data.</text>
</comment>
<evidence type="ECO:0000259" key="9">
    <source>
        <dbReference type="PROSITE" id="PS50975"/>
    </source>
</evidence>
<dbReference type="PROSITE" id="PS50968">
    <property type="entry name" value="BIOTINYL_LIPOYL"/>
    <property type="match status" value="1"/>
</dbReference>
<evidence type="ECO:0000256" key="4">
    <source>
        <dbReference type="ARBA" id="ARBA00022840"/>
    </source>
</evidence>
<dbReference type="Pfam" id="PF02786">
    <property type="entry name" value="CPSase_L_D2"/>
    <property type="match status" value="1"/>
</dbReference>